<organism evidence="2 3">
    <name type="scientific">Mya arenaria</name>
    <name type="common">Soft-shell clam</name>
    <dbReference type="NCBI Taxonomy" id="6604"/>
    <lineage>
        <taxon>Eukaryota</taxon>
        <taxon>Metazoa</taxon>
        <taxon>Spiralia</taxon>
        <taxon>Lophotrochozoa</taxon>
        <taxon>Mollusca</taxon>
        <taxon>Bivalvia</taxon>
        <taxon>Autobranchia</taxon>
        <taxon>Heteroconchia</taxon>
        <taxon>Euheterodonta</taxon>
        <taxon>Imparidentia</taxon>
        <taxon>Neoheterodontei</taxon>
        <taxon>Myida</taxon>
        <taxon>Myoidea</taxon>
        <taxon>Myidae</taxon>
        <taxon>Mya</taxon>
    </lineage>
</organism>
<feature type="region of interest" description="Disordered" evidence="1">
    <location>
        <begin position="368"/>
        <end position="395"/>
    </location>
</feature>
<evidence type="ECO:0000313" key="3">
    <source>
        <dbReference type="Proteomes" id="UP001164746"/>
    </source>
</evidence>
<evidence type="ECO:0000256" key="1">
    <source>
        <dbReference type="SAM" id="MobiDB-lite"/>
    </source>
</evidence>
<proteinExistence type="predicted"/>
<feature type="compositionally biased region" description="Polar residues" evidence="1">
    <location>
        <begin position="382"/>
        <end position="395"/>
    </location>
</feature>
<sequence>MYYPGYIYYEEGAYQIKTEAGTTVLIVSPDGSLNNGKDTVSIEIKCPFAAYTGSTPVFYHVKPRHIVQCHLESHVLHANEQLYLSWSKDTTTVFRMRPNDDLVKVIVDAVEKTYHGKYPTVPTKTTDMSKMLKQAVSEESEKAEFLGEFQSVFAAQCTGFPDLNSNANASYEKRPEATEQQIQSLSLERICQFLLKGLNQMTEAYVFQKPIASEVQVYLMSDMDRSWNREIGLGLPITYLFKGYSLTMAAARQVLEEVLNACYKCKAHVPCVCFDGQFARLKYFDLKDQPLTLFALQQKPGFLEVDKKCKLVQNRNGRCLPIETALIKLTVNPNHTDEKVDHSINEAELIDESGLEQEVVSVLEHINAEPGNANSKGDESTSRSNLPNTDNQTRLQLDKNDYNVLCLMLRNAKRQKLKN</sequence>
<accession>A0ABY7DSP1</accession>
<dbReference type="InterPro" id="IPR011604">
    <property type="entry name" value="PDDEXK-like_dom_sf"/>
</dbReference>
<feature type="non-terminal residue" evidence="2">
    <location>
        <position position="1"/>
    </location>
</feature>
<dbReference type="InterPro" id="IPR011335">
    <property type="entry name" value="Restrct_endonuc-II-like"/>
</dbReference>
<dbReference type="Proteomes" id="UP001164746">
    <property type="component" value="Chromosome 3"/>
</dbReference>
<protein>
    <recommendedName>
        <fullName evidence="4">YqaJ viral recombinase domain-containing protein</fullName>
    </recommendedName>
</protein>
<gene>
    <name evidence="2" type="ORF">MAR_024095</name>
</gene>
<evidence type="ECO:0008006" key="4">
    <source>
        <dbReference type="Google" id="ProtNLM"/>
    </source>
</evidence>
<dbReference type="Gene3D" id="3.90.320.10">
    <property type="match status" value="1"/>
</dbReference>
<evidence type="ECO:0000313" key="2">
    <source>
        <dbReference type="EMBL" id="WAQ99722.1"/>
    </source>
</evidence>
<reference evidence="2" key="1">
    <citation type="submission" date="2022-11" db="EMBL/GenBank/DDBJ databases">
        <title>Centuries of genome instability and evolution in soft-shell clam transmissible cancer (bioRxiv).</title>
        <authorList>
            <person name="Hart S.F.M."/>
            <person name="Yonemitsu M.A."/>
            <person name="Giersch R.M."/>
            <person name="Beal B.F."/>
            <person name="Arriagada G."/>
            <person name="Davis B.W."/>
            <person name="Ostrander E.A."/>
            <person name="Goff S.P."/>
            <person name="Metzger M.J."/>
        </authorList>
    </citation>
    <scope>NUCLEOTIDE SEQUENCE</scope>
    <source>
        <strain evidence="2">MELC-2E11</strain>
        <tissue evidence="2">Siphon/mantle</tissue>
    </source>
</reference>
<dbReference type="EMBL" id="CP111014">
    <property type="protein sequence ID" value="WAQ99722.1"/>
    <property type="molecule type" value="Genomic_DNA"/>
</dbReference>
<name>A0ABY7DSP1_MYAAR</name>
<keyword evidence="3" id="KW-1185">Reference proteome</keyword>
<dbReference type="SUPFAM" id="SSF52980">
    <property type="entry name" value="Restriction endonuclease-like"/>
    <property type="match status" value="1"/>
</dbReference>